<dbReference type="Proteomes" id="UP000321797">
    <property type="component" value="Unassembled WGS sequence"/>
</dbReference>
<accession>A0A5C7XV23</accession>
<evidence type="ECO:0000313" key="3">
    <source>
        <dbReference type="Proteomes" id="UP000321797"/>
    </source>
</evidence>
<sequence>MDNDITTEPDEAVEQVDAEAPETSGDETEDDTFPREVVEKLRQENGKYRQRAQRADDLAHRLHTELVRATGRLADPSDLEFDEDHLADPDKLAGAVDELLTAKPHLASRRPVGDIGQGQHGNGGGDFSLLGMLKERT</sequence>
<comment type="caution">
    <text evidence="2">The sequence shown here is derived from an EMBL/GenBank/DDBJ whole genome shotgun (WGS) entry which is preliminary data.</text>
</comment>
<gene>
    <name evidence="2" type="ORF">E6Q54_16585</name>
</gene>
<name>A0A5C7XV23_9MYCO</name>
<dbReference type="AlphaFoldDB" id="A0A5C7XV23"/>
<feature type="region of interest" description="Disordered" evidence="1">
    <location>
        <begin position="104"/>
        <end position="137"/>
    </location>
</feature>
<protein>
    <submittedName>
        <fullName evidence="2">Uncharacterized protein</fullName>
    </submittedName>
</protein>
<feature type="compositionally biased region" description="Acidic residues" evidence="1">
    <location>
        <begin position="1"/>
        <end position="31"/>
    </location>
</feature>
<feature type="region of interest" description="Disordered" evidence="1">
    <location>
        <begin position="1"/>
        <end position="35"/>
    </location>
</feature>
<evidence type="ECO:0000256" key="1">
    <source>
        <dbReference type="SAM" id="MobiDB-lite"/>
    </source>
</evidence>
<dbReference type="RefSeq" id="WP_276762072.1">
    <property type="nucleotide sequence ID" value="NZ_SSGD01000107.1"/>
</dbReference>
<evidence type="ECO:0000313" key="2">
    <source>
        <dbReference type="EMBL" id="TXI53395.1"/>
    </source>
</evidence>
<dbReference type="EMBL" id="SSGD01000107">
    <property type="protein sequence ID" value="TXI53395.1"/>
    <property type="molecule type" value="Genomic_DNA"/>
</dbReference>
<proteinExistence type="predicted"/>
<feature type="compositionally biased region" description="Gly residues" evidence="1">
    <location>
        <begin position="115"/>
        <end position="126"/>
    </location>
</feature>
<reference evidence="2 3" key="1">
    <citation type="submission" date="2018-09" db="EMBL/GenBank/DDBJ databases">
        <title>Metagenome Assembled Genomes from an Advanced Water Purification Facility.</title>
        <authorList>
            <person name="Stamps B.W."/>
            <person name="Spear J.R."/>
        </authorList>
    </citation>
    <scope>NUCLEOTIDE SEQUENCE [LARGE SCALE GENOMIC DNA]</scope>
    <source>
        <strain evidence="2">Bin_29_2</strain>
    </source>
</reference>
<organism evidence="2 3">
    <name type="scientific">Mycolicibacter arupensis</name>
    <dbReference type="NCBI Taxonomy" id="342002"/>
    <lineage>
        <taxon>Bacteria</taxon>
        <taxon>Bacillati</taxon>
        <taxon>Actinomycetota</taxon>
        <taxon>Actinomycetes</taxon>
        <taxon>Mycobacteriales</taxon>
        <taxon>Mycobacteriaceae</taxon>
        <taxon>Mycolicibacter</taxon>
    </lineage>
</organism>